<gene>
    <name evidence="7" type="ORF">H9647_08950</name>
</gene>
<dbReference type="SUPFAM" id="SSF63999">
    <property type="entry name" value="Thiamin pyrophosphokinase, catalytic domain"/>
    <property type="match status" value="1"/>
</dbReference>
<dbReference type="InterPro" id="IPR007373">
    <property type="entry name" value="Thiamin_PyroPKinase_B1-bd"/>
</dbReference>
<dbReference type="InterPro" id="IPR007371">
    <property type="entry name" value="TPK_catalytic"/>
</dbReference>
<dbReference type="Gene3D" id="3.40.50.10240">
    <property type="entry name" value="Thiamin pyrophosphokinase, catalytic domain"/>
    <property type="match status" value="1"/>
</dbReference>
<dbReference type="InterPro" id="IPR036759">
    <property type="entry name" value="TPK_catalytic_sf"/>
</dbReference>
<accession>A0ABR8SXE6</accession>
<dbReference type="Proteomes" id="UP000608071">
    <property type="component" value="Unassembled WGS sequence"/>
</dbReference>
<dbReference type="PANTHER" id="PTHR41299">
    <property type="entry name" value="THIAMINE PYROPHOSPHOKINASE"/>
    <property type="match status" value="1"/>
</dbReference>
<dbReference type="Pfam" id="PF04263">
    <property type="entry name" value="TPK_catalytic"/>
    <property type="match status" value="1"/>
</dbReference>
<dbReference type="InterPro" id="IPR006282">
    <property type="entry name" value="Thi_PPkinase"/>
</dbReference>
<dbReference type="EMBL" id="JACSQL010000002">
    <property type="protein sequence ID" value="MBD7968191.1"/>
    <property type="molecule type" value="Genomic_DNA"/>
</dbReference>
<dbReference type="SMART" id="SM00983">
    <property type="entry name" value="TPK_B1_binding"/>
    <property type="match status" value="1"/>
</dbReference>
<dbReference type="RefSeq" id="WP_191799378.1">
    <property type="nucleotide sequence ID" value="NZ_JACSQL010000002.1"/>
</dbReference>
<evidence type="ECO:0000256" key="2">
    <source>
        <dbReference type="ARBA" id="ARBA00022741"/>
    </source>
</evidence>
<protein>
    <recommendedName>
        <fullName evidence="5">Thiamine diphosphokinase</fullName>
        <ecNumber evidence="5">2.7.6.2</ecNumber>
    </recommendedName>
</protein>
<dbReference type="InterPro" id="IPR036371">
    <property type="entry name" value="TPK_B1-bd_sf"/>
</dbReference>
<dbReference type="SUPFAM" id="SSF63862">
    <property type="entry name" value="Thiamin pyrophosphokinase, substrate-binding domain"/>
    <property type="match status" value="1"/>
</dbReference>
<evidence type="ECO:0000313" key="8">
    <source>
        <dbReference type="Proteomes" id="UP000608071"/>
    </source>
</evidence>
<organism evidence="7 8">
    <name type="scientific">Paenibacillus gallinarum</name>
    <dbReference type="NCBI Taxonomy" id="2762232"/>
    <lineage>
        <taxon>Bacteria</taxon>
        <taxon>Bacillati</taxon>
        <taxon>Bacillota</taxon>
        <taxon>Bacilli</taxon>
        <taxon>Bacillales</taxon>
        <taxon>Paenibacillaceae</taxon>
        <taxon>Paenibacillus</taxon>
    </lineage>
</organism>
<evidence type="ECO:0000313" key="7">
    <source>
        <dbReference type="EMBL" id="MBD7968191.1"/>
    </source>
</evidence>
<dbReference type="InterPro" id="IPR053149">
    <property type="entry name" value="TPK"/>
</dbReference>
<keyword evidence="2" id="KW-0547">Nucleotide-binding</keyword>
<evidence type="ECO:0000256" key="3">
    <source>
        <dbReference type="ARBA" id="ARBA00022777"/>
    </source>
</evidence>
<evidence type="ECO:0000256" key="1">
    <source>
        <dbReference type="ARBA" id="ARBA00022679"/>
    </source>
</evidence>
<feature type="domain" description="Thiamin pyrophosphokinase thiamin-binding" evidence="6">
    <location>
        <begin position="142"/>
        <end position="207"/>
    </location>
</feature>
<keyword evidence="1 7" id="KW-0808">Transferase</keyword>
<proteinExistence type="predicted"/>
<evidence type="ECO:0000256" key="4">
    <source>
        <dbReference type="ARBA" id="ARBA00022840"/>
    </source>
</evidence>
<comment type="caution">
    <text evidence="7">The sequence shown here is derived from an EMBL/GenBank/DDBJ whole genome shotgun (WGS) entry which is preliminary data.</text>
</comment>
<evidence type="ECO:0000259" key="6">
    <source>
        <dbReference type="SMART" id="SM00983"/>
    </source>
</evidence>
<dbReference type="CDD" id="cd07995">
    <property type="entry name" value="TPK"/>
    <property type="match status" value="1"/>
</dbReference>
<dbReference type="PANTHER" id="PTHR41299:SF1">
    <property type="entry name" value="THIAMINE PYROPHOSPHOKINASE"/>
    <property type="match status" value="1"/>
</dbReference>
<keyword evidence="4" id="KW-0067">ATP-binding</keyword>
<dbReference type="GO" id="GO:0004788">
    <property type="term" value="F:thiamine diphosphokinase activity"/>
    <property type="evidence" value="ECO:0007669"/>
    <property type="project" value="UniProtKB-EC"/>
</dbReference>
<dbReference type="NCBIfam" id="TIGR01378">
    <property type="entry name" value="thi_PPkinase"/>
    <property type="match status" value="1"/>
</dbReference>
<dbReference type="EC" id="2.7.6.2" evidence="5"/>
<keyword evidence="8" id="KW-1185">Reference proteome</keyword>
<name>A0ABR8SXE6_9BACL</name>
<dbReference type="Pfam" id="PF04265">
    <property type="entry name" value="TPK_B1_binding"/>
    <property type="match status" value="1"/>
</dbReference>
<reference evidence="7 8" key="1">
    <citation type="submission" date="2020-08" db="EMBL/GenBank/DDBJ databases">
        <title>A Genomic Blueprint of the Chicken Gut Microbiome.</title>
        <authorList>
            <person name="Gilroy R."/>
            <person name="Ravi A."/>
            <person name="Getino M."/>
            <person name="Pursley I."/>
            <person name="Horton D.L."/>
            <person name="Alikhan N.-F."/>
            <person name="Baker D."/>
            <person name="Gharbi K."/>
            <person name="Hall N."/>
            <person name="Watson M."/>
            <person name="Adriaenssens E.M."/>
            <person name="Foster-Nyarko E."/>
            <person name="Jarju S."/>
            <person name="Secka A."/>
            <person name="Antonio M."/>
            <person name="Oren A."/>
            <person name="Chaudhuri R."/>
            <person name="La Ragione R.M."/>
            <person name="Hildebrand F."/>
            <person name="Pallen M.J."/>
        </authorList>
    </citation>
    <scope>NUCLEOTIDE SEQUENCE [LARGE SCALE GENOMIC DNA]</scope>
    <source>
        <strain evidence="7 8">Sa2BVA9</strain>
    </source>
</reference>
<keyword evidence="3" id="KW-0418">Kinase</keyword>
<evidence type="ECO:0000256" key="5">
    <source>
        <dbReference type="NCBIfam" id="TIGR01378"/>
    </source>
</evidence>
<sequence>MTTKRVIIFTGGSLEETDIKEIQPGDTVIGADYGAWFLVQHGITPDLSAGDFDSVTEDQLRKIQQNSKQFVSCDPINKNLSDTELALEYAIKMKPQEIIIYGAIGTRMDHTLANIQIMSKVLRREISCSIRNQHNRISLIDSVYIVQCNDFPYVSLIPLSNEVTGITLEGFMYPLHDAVLSIGESLGISNRLLHETGTITIKEGLLLVIESRDE</sequence>